<dbReference type="Proteomes" id="UP001363010">
    <property type="component" value="Unassembled WGS sequence"/>
</dbReference>
<keyword evidence="2" id="KW-1185">Reference proteome</keyword>
<name>A0ABU8W4N4_9BURK</name>
<proteinExistence type="predicted"/>
<comment type="caution">
    <text evidence="1">The sequence shown here is derived from an EMBL/GenBank/DDBJ whole genome shotgun (WGS) entry which is preliminary data.</text>
</comment>
<evidence type="ECO:0000313" key="2">
    <source>
        <dbReference type="Proteomes" id="UP001363010"/>
    </source>
</evidence>
<evidence type="ECO:0008006" key="3">
    <source>
        <dbReference type="Google" id="ProtNLM"/>
    </source>
</evidence>
<reference evidence="1 2" key="1">
    <citation type="submission" date="2024-03" db="EMBL/GenBank/DDBJ databases">
        <title>Novel species of the genus Variovorax.</title>
        <authorList>
            <person name="Liu Q."/>
            <person name="Xin Y.-H."/>
        </authorList>
    </citation>
    <scope>NUCLEOTIDE SEQUENCE [LARGE SCALE GENOMIC DNA]</scope>
    <source>
        <strain evidence="1 2">KACC 18501</strain>
    </source>
</reference>
<protein>
    <recommendedName>
        <fullName evidence="3">Integrase catalytic domain-containing protein</fullName>
    </recommendedName>
</protein>
<accession>A0ABU8W4N4</accession>
<sequence length="107" mass="12121">MMQLHFVPTESALAYFEATRAYLEEHGKPVAFYSDKASIFRSVRDSVDFGRGVTQYGRALFELKNQGQAPYPRKALPGAKCSSQFTSEDLELAVMERLQAIRVITQR</sequence>
<gene>
    <name evidence="1" type="ORF">WKW80_23455</name>
</gene>
<organism evidence="1 2">
    <name type="scientific">Variovorax humicola</name>
    <dbReference type="NCBI Taxonomy" id="1769758"/>
    <lineage>
        <taxon>Bacteria</taxon>
        <taxon>Pseudomonadati</taxon>
        <taxon>Pseudomonadota</taxon>
        <taxon>Betaproteobacteria</taxon>
        <taxon>Burkholderiales</taxon>
        <taxon>Comamonadaceae</taxon>
        <taxon>Variovorax</taxon>
    </lineage>
</organism>
<dbReference type="EMBL" id="JBBKZV010000018">
    <property type="protein sequence ID" value="MEJ8824948.1"/>
    <property type="molecule type" value="Genomic_DNA"/>
</dbReference>
<evidence type="ECO:0000313" key="1">
    <source>
        <dbReference type="EMBL" id="MEJ8824948.1"/>
    </source>
</evidence>